<dbReference type="AlphaFoldDB" id="A0A5N5WH73"/>
<dbReference type="PANTHER" id="PTHR46494:SF1">
    <property type="entry name" value="CORA FAMILY METAL ION TRANSPORTER (EUROFUNG)"/>
    <property type="match status" value="1"/>
</dbReference>
<keyword evidence="2" id="KW-0175">Coiled coil</keyword>
<dbReference type="GO" id="GO:0005886">
    <property type="term" value="C:plasma membrane"/>
    <property type="evidence" value="ECO:0007669"/>
    <property type="project" value="UniProtKB-SubCell"/>
</dbReference>
<reference evidence="4 5" key="1">
    <citation type="submission" date="2019-04" db="EMBL/GenBank/DDBJ databases">
        <title>Friends and foes A comparative genomics study of 23 Aspergillus species from section Flavi.</title>
        <authorList>
            <consortium name="DOE Joint Genome Institute"/>
            <person name="Kjaerbolling I."/>
            <person name="Vesth T."/>
            <person name="Frisvad J.C."/>
            <person name="Nybo J.L."/>
            <person name="Theobald S."/>
            <person name="Kildgaard S."/>
            <person name="Isbrandt T."/>
            <person name="Kuo A."/>
            <person name="Sato A."/>
            <person name="Lyhne E.K."/>
            <person name="Kogle M.E."/>
            <person name="Wiebenga A."/>
            <person name="Kun R.S."/>
            <person name="Lubbers R.J."/>
            <person name="Makela M.R."/>
            <person name="Barry K."/>
            <person name="Chovatia M."/>
            <person name="Clum A."/>
            <person name="Daum C."/>
            <person name="Haridas S."/>
            <person name="He G."/>
            <person name="LaButti K."/>
            <person name="Lipzen A."/>
            <person name="Mondo S."/>
            <person name="Riley R."/>
            <person name="Salamov A."/>
            <person name="Simmons B.A."/>
            <person name="Magnuson J.K."/>
            <person name="Henrissat B."/>
            <person name="Mortensen U.H."/>
            <person name="Larsen T.O."/>
            <person name="Devries R.P."/>
            <person name="Grigoriev I.V."/>
            <person name="Machida M."/>
            <person name="Baker S.E."/>
            <person name="Andersen M.R."/>
        </authorList>
    </citation>
    <scope>NUCLEOTIDE SEQUENCE [LARGE SCALE GENOMIC DNA]</scope>
    <source>
        <strain evidence="4 5">CBS 151.66</strain>
    </source>
</reference>
<dbReference type="Gene3D" id="1.20.58.340">
    <property type="entry name" value="Magnesium transport protein CorA, transmembrane region"/>
    <property type="match status" value="1"/>
</dbReference>
<keyword evidence="3" id="KW-0472">Membrane</keyword>
<dbReference type="GO" id="GO:0015087">
    <property type="term" value="F:cobalt ion transmembrane transporter activity"/>
    <property type="evidence" value="ECO:0007669"/>
    <property type="project" value="TreeGrafter"/>
</dbReference>
<dbReference type="GO" id="GO:0050897">
    <property type="term" value="F:cobalt ion binding"/>
    <property type="evidence" value="ECO:0007669"/>
    <property type="project" value="TreeGrafter"/>
</dbReference>
<dbReference type="Proteomes" id="UP000326565">
    <property type="component" value="Unassembled WGS sequence"/>
</dbReference>
<gene>
    <name evidence="4" type="ORF">BDV29DRAFT_196188</name>
</gene>
<evidence type="ECO:0000256" key="2">
    <source>
        <dbReference type="SAM" id="Coils"/>
    </source>
</evidence>
<keyword evidence="3" id="KW-1133">Transmembrane helix</keyword>
<evidence type="ECO:0000313" key="5">
    <source>
        <dbReference type="Proteomes" id="UP000326565"/>
    </source>
</evidence>
<evidence type="ECO:0000256" key="1">
    <source>
        <dbReference type="ARBA" id="ARBA00004651"/>
    </source>
</evidence>
<dbReference type="GO" id="GO:0000287">
    <property type="term" value="F:magnesium ion binding"/>
    <property type="evidence" value="ECO:0007669"/>
    <property type="project" value="TreeGrafter"/>
</dbReference>
<dbReference type="PANTHER" id="PTHR46494">
    <property type="entry name" value="CORA FAMILY METAL ION TRANSPORTER (EUROFUNG)"/>
    <property type="match status" value="1"/>
</dbReference>
<dbReference type="InterPro" id="IPR002523">
    <property type="entry name" value="MgTranspt_CorA/ZnTranspt_ZntB"/>
</dbReference>
<dbReference type="OrthoDB" id="1046782at2759"/>
<protein>
    <submittedName>
        <fullName evidence="4">Uncharacterized protein</fullName>
    </submittedName>
</protein>
<organism evidence="4 5">
    <name type="scientific">Aspergillus leporis</name>
    <dbReference type="NCBI Taxonomy" id="41062"/>
    <lineage>
        <taxon>Eukaryota</taxon>
        <taxon>Fungi</taxon>
        <taxon>Dikarya</taxon>
        <taxon>Ascomycota</taxon>
        <taxon>Pezizomycotina</taxon>
        <taxon>Eurotiomycetes</taxon>
        <taxon>Eurotiomycetidae</taxon>
        <taxon>Eurotiales</taxon>
        <taxon>Aspergillaceae</taxon>
        <taxon>Aspergillus</taxon>
        <taxon>Aspergillus subgen. Circumdati</taxon>
    </lineage>
</organism>
<feature type="transmembrane region" description="Helical" evidence="3">
    <location>
        <begin position="344"/>
        <end position="365"/>
    </location>
</feature>
<dbReference type="GO" id="GO:0015095">
    <property type="term" value="F:magnesium ion transmembrane transporter activity"/>
    <property type="evidence" value="ECO:0007669"/>
    <property type="project" value="TreeGrafter"/>
</dbReference>
<name>A0A5N5WH73_9EURO</name>
<accession>A0A5N5WH73</accession>
<sequence length="408" mass="45726">MSSIFEDDSVFDCFEAAHSHDPRVADDLKVEVLDWFDGSGQPCSRIASVADLSSRPPSALRIIFAPLDLTGTPYTDGLIWLFRHYSVPSAFLGERLQSVTHSFGSLVNDNGYNCAWFHFLCKSVSVKHANDEAWISDPRPGLSQMDHADGTWIRSGFFLQWKRSGKNPPQITLLCFEASSVLKSRLYKLPFATVNESAARDPLSLFVIILDDLSRQLNLTVWDVSSVFGEVETKTLKLSESRESFTGLHNLAKHVIYLQESSDAVLLTVKKLSMRHLSLIEEAPSENRQAMKNTAGMLTQIETQLETANLRLRSLEKRMKNVISLSFHLVTQEGNRIMLSDSNAMATIAFVTLVFLPATTISTIFGSQFFNQSSDGSSITVLRDFWIFWVIAIPVTVVVIYIWTEKAT</sequence>
<feature type="transmembrane region" description="Helical" evidence="3">
    <location>
        <begin position="385"/>
        <end position="404"/>
    </location>
</feature>
<feature type="coiled-coil region" evidence="2">
    <location>
        <begin position="298"/>
        <end position="325"/>
    </location>
</feature>
<proteinExistence type="predicted"/>
<keyword evidence="3" id="KW-0812">Transmembrane</keyword>
<dbReference type="Pfam" id="PF01544">
    <property type="entry name" value="CorA"/>
    <property type="match status" value="1"/>
</dbReference>
<dbReference type="EMBL" id="ML732448">
    <property type="protein sequence ID" value="KAB8067758.1"/>
    <property type="molecule type" value="Genomic_DNA"/>
</dbReference>
<evidence type="ECO:0000256" key="3">
    <source>
        <dbReference type="SAM" id="Phobius"/>
    </source>
</evidence>
<comment type="subcellular location">
    <subcellularLocation>
        <location evidence="1">Cell membrane</location>
        <topology evidence="1">Multi-pass membrane protein</topology>
    </subcellularLocation>
</comment>
<keyword evidence="5" id="KW-1185">Reference proteome</keyword>
<evidence type="ECO:0000313" key="4">
    <source>
        <dbReference type="EMBL" id="KAB8067758.1"/>
    </source>
</evidence>